<dbReference type="PANTHER" id="PTHR34679">
    <property type="match status" value="1"/>
</dbReference>
<dbReference type="PANTHER" id="PTHR34679:SF2">
    <property type="entry name" value="OS02G0122500 PROTEIN"/>
    <property type="match status" value="1"/>
</dbReference>
<gene>
    <name evidence="3" type="ORF">TSPGSL018_9734</name>
</gene>
<feature type="compositionally biased region" description="Polar residues" evidence="1">
    <location>
        <begin position="160"/>
        <end position="171"/>
    </location>
</feature>
<keyword evidence="2" id="KW-0472">Membrane</keyword>
<feature type="transmembrane region" description="Helical" evidence="2">
    <location>
        <begin position="190"/>
        <end position="211"/>
    </location>
</feature>
<dbReference type="InterPro" id="IPR025067">
    <property type="entry name" value="DUF4079"/>
</dbReference>
<evidence type="ECO:0000313" key="3">
    <source>
        <dbReference type="EMBL" id="JAC80680.1"/>
    </source>
</evidence>
<keyword evidence="2" id="KW-0812">Transmembrane</keyword>
<accession>A0A061SCV0</accession>
<name>A0A061SCV0_9CHLO</name>
<reference evidence="3" key="1">
    <citation type="submission" date="2014-05" db="EMBL/GenBank/DDBJ databases">
        <title>The transcriptome of the halophilic microalga Tetraselmis sp. GSL018 isolated from the Great Salt Lake, Utah.</title>
        <authorList>
            <person name="Jinkerson R.E."/>
            <person name="D'Adamo S."/>
            <person name="Posewitz M.C."/>
        </authorList>
    </citation>
    <scope>NUCLEOTIDE SEQUENCE</scope>
    <source>
        <strain evidence="3">GSL018</strain>
    </source>
</reference>
<feature type="transmembrane region" description="Helical" evidence="2">
    <location>
        <begin position="223"/>
        <end position="243"/>
    </location>
</feature>
<dbReference type="Pfam" id="PF13301">
    <property type="entry name" value="DUF4079"/>
    <property type="match status" value="1"/>
</dbReference>
<feature type="transmembrane region" description="Helical" evidence="2">
    <location>
        <begin position="111"/>
        <end position="132"/>
    </location>
</feature>
<sequence length="286" mass="30891">MYSLSQMHKAAVSTSSRIATAKPSLPRPSRRSSNAVAVRAQRSAPYRKPNASVDSANVKCLAEKVRHDEVSSVSRWDLFAASLVGPLLLGAGDASAANGNYGILEGKSVALIHPFAMITLFGASLYAGYLGLQWRRLRTVSADIKSMKQQLPPKDEEGKQPSSPLEQEISQLESERKELAAGNFRDRHNYWGSALLGLGVLLSIEGGLNTYLRVGKLFPGPHLFAGAGITVLWALAASLVPAMQKGNDTARSLHIALNTVNIGLFAWQLPTGFDIVLKVFKFAPWP</sequence>
<feature type="region of interest" description="Disordered" evidence="1">
    <location>
        <begin position="13"/>
        <end position="51"/>
    </location>
</feature>
<evidence type="ECO:0000256" key="2">
    <source>
        <dbReference type="SAM" id="Phobius"/>
    </source>
</evidence>
<dbReference type="GO" id="GO:0009534">
    <property type="term" value="C:chloroplast thylakoid"/>
    <property type="evidence" value="ECO:0007669"/>
    <property type="project" value="TreeGrafter"/>
</dbReference>
<protein>
    <submittedName>
        <fullName evidence="3">Uncharacterized protein</fullName>
    </submittedName>
</protein>
<dbReference type="AlphaFoldDB" id="A0A061SCV0"/>
<evidence type="ECO:0000256" key="1">
    <source>
        <dbReference type="SAM" id="MobiDB-lite"/>
    </source>
</evidence>
<keyword evidence="2" id="KW-1133">Transmembrane helix</keyword>
<feature type="region of interest" description="Disordered" evidence="1">
    <location>
        <begin position="147"/>
        <end position="171"/>
    </location>
</feature>
<proteinExistence type="predicted"/>
<dbReference type="EMBL" id="GBEZ01004545">
    <property type="protein sequence ID" value="JAC80680.1"/>
    <property type="molecule type" value="Transcribed_RNA"/>
</dbReference>
<organism evidence="3">
    <name type="scientific">Tetraselmis sp. GSL018</name>
    <dbReference type="NCBI Taxonomy" id="582737"/>
    <lineage>
        <taxon>Eukaryota</taxon>
        <taxon>Viridiplantae</taxon>
        <taxon>Chlorophyta</taxon>
        <taxon>core chlorophytes</taxon>
        <taxon>Chlorodendrophyceae</taxon>
        <taxon>Chlorodendrales</taxon>
        <taxon>Chlorodendraceae</taxon>
        <taxon>Tetraselmis</taxon>
    </lineage>
</organism>